<dbReference type="PROSITE" id="PS50142">
    <property type="entry name" value="RNASE_3_2"/>
    <property type="match status" value="1"/>
</dbReference>
<dbReference type="GO" id="GO:0005634">
    <property type="term" value="C:nucleus"/>
    <property type="evidence" value="ECO:0007669"/>
    <property type="project" value="TreeGrafter"/>
</dbReference>
<evidence type="ECO:0000313" key="5">
    <source>
        <dbReference type="Proteomes" id="UP001237642"/>
    </source>
</evidence>
<evidence type="ECO:0000259" key="3">
    <source>
        <dbReference type="PROSITE" id="PS50142"/>
    </source>
</evidence>
<name>A0AAD8IH01_9APIA</name>
<dbReference type="Proteomes" id="UP001237642">
    <property type="component" value="Unassembled WGS sequence"/>
</dbReference>
<evidence type="ECO:0000256" key="2">
    <source>
        <dbReference type="SAM" id="MobiDB-lite"/>
    </source>
</evidence>
<keyword evidence="1" id="KW-0378">Hydrolase</keyword>
<dbReference type="GO" id="GO:0005737">
    <property type="term" value="C:cytoplasm"/>
    <property type="evidence" value="ECO:0007669"/>
    <property type="project" value="TreeGrafter"/>
</dbReference>
<dbReference type="PANTHER" id="PTHR14950">
    <property type="entry name" value="DICER-RELATED"/>
    <property type="match status" value="1"/>
</dbReference>
<keyword evidence="5" id="KW-1185">Reference proteome</keyword>
<organism evidence="4 5">
    <name type="scientific">Heracleum sosnowskyi</name>
    <dbReference type="NCBI Taxonomy" id="360622"/>
    <lineage>
        <taxon>Eukaryota</taxon>
        <taxon>Viridiplantae</taxon>
        <taxon>Streptophyta</taxon>
        <taxon>Embryophyta</taxon>
        <taxon>Tracheophyta</taxon>
        <taxon>Spermatophyta</taxon>
        <taxon>Magnoliopsida</taxon>
        <taxon>eudicotyledons</taxon>
        <taxon>Gunneridae</taxon>
        <taxon>Pentapetalae</taxon>
        <taxon>asterids</taxon>
        <taxon>campanulids</taxon>
        <taxon>Apiales</taxon>
        <taxon>Apiaceae</taxon>
        <taxon>Apioideae</taxon>
        <taxon>apioid superclade</taxon>
        <taxon>Tordylieae</taxon>
        <taxon>Tordyliinae</taxon>
        <taxon>Heracleum</taxon>
    </lineage>
</organism>
<dbReference type="EMBL" id="JAUIZM010000005">
    <property type="protein sequence ID" value="KAK1384267.1"/>
    <property type="molecule type" value="Genomic_DNA"/>
</dbReference>
<dbReference type="AlphaFoldDB" id="A0AAD8IH01"/>
<feature type="region of interest" description="Disordered" evidence="2">
    <location>
        <begin position="1"/>
        <end position="27"/>
    </location>
</feature>
<sequence length="187" mass="21138">MIGNSFVNKKTGRSRSGKAEHTPSGKVLFDRGNQRRCWKLKKCQEKFDLESLEALGDSFLKYAACQQGLIRNEPFDPQTWINQIEDFREIQLSTGTKVFTKGIRKIKSKVVEDVVEPLFGVFLSYGGEVAALSFMNWLVLSDASLLVEALTHGSFMLPQIPQCYQRLEFLGDSVLDYLITIIHASVQ</sequence>
<accession>A0AAD8IH01</accession>
<dbReference type="PANTHER" id="PTHR14950:SF70">
    <property type="entry name" value="ENDORIBONUCLEASE DICER HOMOLOG 2"/>
    <property type="match status" value="1"/>
</dbReference>
<proteinExistence type="predicted"/>
<comment type="caution">
    <text evidence="4">The sequence shown here is derived from an EMBL/GenBank/DDBJ whole genome shotgun (WGS) entry which is preliminary data.</text>
</comment>
<dbReference type="InterPro" id="IPR036389">
    <property type="entry name" value="RNase_III_sf"/>
</dbReference>
<dbReference type="CDD" id="cd00593">
    <property type="entry name" value="RIBOc"/>
    <property type="match status" value="1"/>
</dbReference>
<feature type="domain" description="RNase III" evidence="3">
    <location>
        <begin position="140"/>
        <end position="180"/>
    </location>
</feature>
<dbReference type="Gene3D" id="1.10.1520.10">
    <property type="entry name" value="Ribonuclease III domain"/>
    <property type="match status" value="1"/>
</dbReference>
<reference evidence="4" key="1">
    <citation type="submission" date="2023-02" db="EMBL/GenBank/DDBJ databases">
        <title>Genome of toxic invasive species Heracleum sosnowskyi carries increased number of genes despite the absence of recent whole-genome duplications.</title>
        <authorList>
            <person name="Schelkunov M."/>
            <person name="Shtratnikova V."/>
            <person name="Makarenko M."/>
            <person name="Klepikova A."/>
            <person name="Omelchenko D."/>
            <person name="Novikova G."/>
            <person name="Obukhova E."/>
            <person name="Bogdanov V."/>
            <person name="Penin A."/>
            <person name="Logacheva M."/>
        </authorList>
    </citation>
    <scope>NUCLEOTIDE SEQUENCE</scope>
    <source>
        <strain evidence="4">Hsosn_3</strain>
        <tissue evidence="4">Leaf</tissue>
    </source>
</reference>
<evidence type="ECO:0000256" key="1">
    <source>
        <dbReference type="ARBA" id="ARBA00022801"/>
    </source>
</evidence>
<dbReference type="InterPro" id="IPR000999">
    <property type="entry name" value="RNase_III_dom"/>
</dbReference>
<dbReference type="GO" id="GO:0004525">
    <property type="term" value="F:ribonuclease III activity"/>
    <property type="evidence" value="ECO:0007669"/>
    <property type="project" value="InterPro"/>
</dbReference>
<dbReference type="SUPFAM" id="SSF69065">
    <property type="entry name" value="RNase III domain-like"/>
    <property type="match status" value="2"/>
</dbReference>
<gene>
    <name evidence="4" type="ORF">POM88_022002</name>
</gene>
<dbReference type="GO" id="GO:0030422">
    <property type="term" value="P:siRNA processing"/>
    <property type="evidence" value="ECO:0007669"/>
    <property type="project" value="TreeGrafter"/>
</dbReference>
<protein>
    <recommendedName>
        <fullName evidence="3">RNase III domain-containing protein</fullName>
    </recommendedName>
</protein>
<reference evidence="4" key="2">
    <citation type="submission" date="2023-05" db="EMBL/GenBank/DDBJ databases">
        <authorList>
            <person name="Schelkunov M.I."/>
        </authorList>
    </citation>
    <scope>NUCLEOTIDE SEQUENCE</scope>
    <source>
        <strain evidence="4">Hsosn_3</strain>
        <tissue evidence="4">Leaf</tissue>
    </source>
</reference>
<dbReference type="PROSITE" id="PS00517">
    <property type="entry name" value="RNASE_3_1"/>
    <property type="match status" value="1"/>
</dbReference>
<dbReference type="GO" id="GO:0003723">
    <property type="term" value="F:RNA binding"/>
    <property type="evidence" value="ECO:0007669"/>
    <property type="project" value="TreeGrafter"/>
</dbReference>
<feature type="compositionally biased region" description="Basic and acidic residues" evidence="2">
    <location>
        <begin position="17"/>
        <end position="27"/>
    </location>
</feature>
<evidence type="ECO:0000313" key="4">
    <source>
        <dbReference type="EMBL" id="KAK1384267.1"/>
    </source>
</evidence>